<accession>A0A3S5AI35</accession>
<dbReference type="OrthoDB" id="67310at2759"/>
<evidence type="ECO:0000313" key="1">
    <source>
        <dbReference type="EMBL" id="VEL17089.1"/>
    </source>
</evidence>
<reference evidence="1" key="1">
    <citation type="submission" date="2018-11" db="EMBL/GenBank/DDBJ databases">
        <authorList>
            <consortium name="Pathogen Informatics"/>
        </authorList>
    </citation>
    <scope>NUCLEOTIDE SEQUENCE</scope>
</reference>
<name>A0A3S5AI35_9PLAT</name>
<protein>
    <submittedName>
        <fullName evidence="1">Uncharacterized protein</fullName>
    </submittedName>
</protein>
<dbReference type="AlphaFoldDB" id="A0A3S5AI35"/>
<proteinExistence type="predicted"/>
<dbReference type="Proteomes" id="UP000784294">
    <property type="component" value="Unassembled WGS sequence"/>
</dbReference>
<organism evidence="1 2">
    <name type="scientific">Protopolystoma xenopodis</name>
    <dbReference type="NCBI Taxonomy" id="117903"/>
    <lineage>
        <taxon>Eukaryota</taxon>
        <taxon>Metazoa</taxon>
        <taxon>Spiralia</taxon>
        <taxon>Lophotrochozoa</taxon>
        <taxon>Platyhelminthes</taxon>
        <taxon>Monogenea</taxon>
        <taxon>Polyopisthocotylea</taxon>
        <taxon>Polystomatidea</taxon>
        <taxon>Polystomatidae</taxon>
        <taxon>Protopolystoma</taxon>
    </lineage>
</organism>
<keyword evidence="2" id="KW-1185">Reference proteome</keyword>
<gene>
    <name evidence="1" type="ORF">PXEA_LOCUS10529</name>
</gene>
<sequence length="89" mass="8842">MGVRDLLNRVSASARANASVISSANCPVNSGAAKSGVVPVASSGISLAEYINEKSADSGATPLIEAAKTGSNDIVLVSIQSCFSCILAS</sequence>
<comment type="caution">
    <text evidence="1">The sequence shown here is derived from an EMBL/GenBank/DDBJ whole genome shotgun (WGS) entry which is preliminary data.</text>
</comment>
<dbReference type="EMBL" id="CAAALY010031034">
    <property type="protein sequence ID" value="VEL17089.1"/>
    <property type="molecule type" value="Genomic_DNA"/>
</dbReference>
<evidence type="ECO:0000313" key="2">
    <source>
        <dbReference type="Proteomes" id="UP000784294"/>
    </source>
</evidence>